<evidence type="ECO:0000256" key="1">
    <source>
        <dbReference type="SAM" id="Phobius"/>
    </source>
</evidence>
<proteinExistence type="predicted"/>
<evidence type="ECO:0000313" key="5">
    <source>
        <dbReference type="Proteomes" id="UP000245207"/>
    </source>
</evidence>
<organism evidence="4 5">
    <name type="scientific">Artemisia annua</name>
    <name type="common">Sweet wormwood</name>
    <dbReference type="NCBI Taxonomy" id="35608"/>
    <lineage>
        <taxon>Eukaryota</taxon>
        <taxon>Viridiplantae</taxon>
        <taxon>Streptophyta</taxon>
        <taxon>Embryophyta</taxon>
        <taxon>Tracheophyta</taxon>
        <taxon>Spermatophyta</taxon>
        <taxon>Magnoliopsida</taxon>
        <taxon>eudicotyledons</taxon>
        <taxon>Gunneridae</taxon>
        <taxon>Pentapetalae</taxon>
        <taxon>asterids</taxon>
        <taxon>campanulids</taxon>
        <taxon>Asterales</taxon>
        <taxon>Asteraceae</taxon>
        <taxon>Asteroideae</taxon>
        <taxon>Anthemideae</taxon>
        <taxon>Artemisiinae</taxon>
        <taxon>Artemisia</taxon>
    </lineage>
</organism>
<dbReference type="PANTHER" id="PTHR33127">
    <property type="entry name" value="TRANSMEMBRANE PROTEIN"/>
    <property type="match status" value="1"/>
</dbReference>
<comment type="caution">
    <text evidence="4">The sequence shown here is derived from an EMBL/GenBank/DDBJ whole genome shotgun (WGS) entry which is preliminary data.</text>
</comment>
<protein>
    <submittedName>
        <fullName evidence="4">Uncharacterized protein</fullName>
    </submittedName>
</protein>
<feature type="transmembrane region" description="Helical" evidence="1">
    <location>
        <begin position="25"/>
        <end position="43"/>
    </location>
</feature>
<dbReference type="OrthoDB" id="620303at2759"/>
<sequence length="833" mass="95306">MGQNRDDSSCGSKKWVMGQNRVRKIVAFSISFNSIGCLGLHILSCFRKPVTFITILSPFRMTPVTGRKSDSWMEQKQSSKGGSVCHQLPPLSAKYPWFVSQNLGADEDTSRDQYFYTLHDPLTKYQCQILELLGRRIRGFYHGWVILSGHPQNVMWSLWNPCTSKMIHFPPLNLKDGDSESIRECCLSAPPNDPSSILLLTRTNKPAFVFFRLEGKRKNLKWIEMSYASQLKRISAEDGDFLHKLTCCNGKMYALNGKCPFACFIIQLDILVKDKEVLIKLSLLGSYPTPSSVHSDDVTYFLKGYCTELFCIMVGFREKTLEAAHLFKLDMTSVKSEDMERFKGLDMSYKRWEEEDLDDIVMSMKLWKELVDLKDAIFFVDLGRDNLAYYRPGIASELGGYIYICDGMANILYSYHVKENTISLSYMPSLVLPTSNVSLWECRLEDDHGGTKSTLDSKQEENEIVVRSVADNEVGLNESNLLNLPFDILEMIMEHCVCVEYLNFRATCKLCHVAAPLIQWSNKTSSMRSQTYSLVSPWLMVIDRNQGIITFTDPMLGENYFMKSSHESLAHQEICCSRFGWLLFFSYDDLECLVFFNPFTTNLRKLPEASYGFYTACFSAPPTSPDCMVVGFPITDQCLVLIHYVARESSWRPIVVGTEPNSMCFPTFFGQDLYALGGDGKLIGFKELGEEDYSSAFVEATVPVRSCTSSTRYYLMKCEQNLLKVIVGKFGKSVEVSIWDFSKQEWEKIHSLGNRMIYICGTTCLCVEAKTREMENKIYFPILHSKKKKIVFYSLETCTFQTFNGENIQQPLKDLFGTTYHLFPHAWIEPTWS</sequence>
<keyword evidence="1" id="KW-0472">Membrane</keyword>
<evidence type="ECO:0000259" key="2">
    <source>
        <dbReference type="Pfam" id="PF00646"/>
    </source>
</evidence>
<keyword evidence="1" id="KW-1133">Transmembrane helix</keyword>
<dbReference type="InterPro" id="IPR001810">
    <property type="entry name" value="F-box_dom"/>
</dbReference>
<feature type="domain" description="KIB1-4 beta-propeller" evidence="3">
    <location>
        <begin position="568"/>
        <end position="792"/>
    </location>
</feature>
<name>A0A2U1QJD8_ARTAN</name>
<dbReference type="Proteomes" id="UP000245207">
    <property type="component" value="Unassembled WGS sequence"/>
</dbReference>
<dbReference type="Pfam" id="PF03478">
    <property type="entry name" value="Beta-prop_KIB1-4"/>
    <property type="match status" value="2"/>
</dbReference>
<evidence type="ECO:0000313" key="4">
    <source>
        <dbReference type="EMBL" id="PWA98140.1"/>
    </source>
</evidence>
<dbReference type="AlphaFoldDB" id="A0A2U1QJD8"/>
<dbReference type="PANTHER" id="PTHR33127:SF5">
    <property type="entry name" value="TRANSMEMBRANE PROTEIN"/>
    <property type="match status" value="1"/>
</dbReference>
<dbReference type="Pfam" id="PF00646">
    <property type="entry name" value="F-box"/>
    <property type="match status" value="1"/>
</dbReference>
<dbReference type="InterPro" id="IPR005174">
    <property type="entry name" value="KIB1-4_b-propeller"/>
</dbReference>
<feature type="domain" description="KIB1-4 beta-propeller" evidence="3">
    <location>
        <begin position="126"/>
        <end position="385"/>
    </location>
</feature>
<keyword evidence="5" id="KW-1185">Reference proteome</keyword>
<gene>
    <name evidence="4" type="ORF">CTI12_AA004330</name>
</gene>
<reference evidence="4 5" key="1">
    <citation type="journal article" date="2018" name="Mol. Plant">
        <title>The genome of Artemisia annua provides insight into the evolution of Asteraceae family and artemisinin biosynthesis.</title>
        <authorList>
            <person name="Shen Q."/>
            <person name="Zhang L."/>
            <person name="Liao Z."/>
            <person name="Wang S."/>
            <person name="Yan T."/>
            <person name="Shi P."/>
            <person name="Liu M."/>
            <person name="Fu X."/>
            <person name="Pan Q."/>
            <person name="Wang Y."/>
            <person name="Lv Z."/>
            <person name="Lu X."/>
            <person name="Zhang F."/>
            <person name="Jiang W."/>
            <person name="Ma Y."/>
            <person name="Chen M."/>
            <person name="Hao X."/>
            <person name="Li L."/>
            <person name="Tang Y."/>
            <person name="Lv G."/>
            <person name="Zhou Y."/>
            <person name="Sun X."/>
            <person name="Brodelius P.E."/>
            <person name="Rose J.K.C."/>
            <person name="Tang K."/>
        </authorList>
    </citation>
    <scope>NUCLEOTIDE SEQUENCE [LARGE SCALE GENOMIC DNA]</scope>
    <source>
        <strain evidence="5">cv. Huhao1</strain>
        <tissue evidence="4">Leaf</tissue>
    </source>
</reference>
<evidence type="ECO:0000259" key="3">
    <source>
        <dbReference type="Pfam" id="PF03478"/>
    </source>
</evidence>
<keyword evidence="1" id="KW-0812">Transmembrane</keyword>
<dbReference type="EMBL" id="PKPP01000080">
    <property type="protein sequence ID" value="PWA98140.1"/>
    <property type="molecule type" value="Genomic_DNA"/>
</dbReference>
<feature type="domain" description="F-box" evidence="2">
    <location>
        <begin position="481"/>
        <end position="512"/>
    </location>
</feature>
<accession>A0A2U1QJD8</accession>